<dbReference type="GeneID" id="10536367"/>
<dbReference type="InParanoid" id="E3K2N0"/>
<dbReference type="AlphaFoldDB" id="E3K2N0"/>
<organism evidence="2 3">
    <name type="scientific">Puccinia graminis f. sp. tritici (strain CRL 75-36-700-3 / race SCCL)</name>
    <name type="common">Black stem rust fungus</name>
    <dbReference type="NCBI Taxonomy" id="418459"/>
    <lineage>
        <taxon>Eukaryota</taxon>
        <taxon>Fungi</taxon>
        <taxon>Dikarya</taxon>
        <taxon>Basidiomycota</taxon>
        <taxon>Pucciniomycotina</taxon>
        <taxon>Pucciniomycetes</taxon>
        <taxon>Pucciniales</taxon>
        <taxon>Pucciniaceae</taxon>
        <taxon>Puccinia</taxon>
    </lineage>
</organism>
<name>E3K2N0_PUCGT</name>
<reference evidence="3" key="2">
    <citation type="journal article" date="2011" name="Proc. Natl. Acad. Sci. U.S.A.">
        <title>Obligate biotrophy features unraveled by the genomic analysis of rust fungi.</title>
        <authorList>
            <person name="Duplessis S."/>
            <person name="Cuomo C.A."/>
            <person name="Lin Y.-C."/>
            <person name="Aerts A."/>
            <person name="Tisserant E."/>
            <person name="Veneault-Fourrey C."/>
            <person name="Joly D.L."/>
            <person name="Hacquard S."/>
            <person name="Amselem J."/>
            <person name="Cantarel B.L."/>
            <person name="Chiu R."/>
            <person name="Coutinho P.M."/>
            <person name="Feau N."/>
            <person name="Field M."/>
            <person name="Frey P."/>
            <person name="Gelhaye E."/>
            <person name="Goldberg J."/>
            <person name="Grabherr M.G."/>
            <person name="Kodira C.D."/>
            <person name="Kohler A."/>
            <person name="Kuees U."/>
            <person name="Lindquist E.A."/>
            <person name="Lucas S.M."/>
            <person name="Mago R."/>
            <person name="Mauceli E."/>
            <person name="Morin E."/>
            <person name="Murat C."/>
            <person name="Pangilinan J.L."/>
            <person name="Park R."/>
            <person name="Pearson M."/>
            <person name="Quesneville H."/>
            <person name="Rouhier N."/>
            <person name="Sakthikumar S."/>
            <person name="Salamov A.A."/>
            <person name="Schmutz J."/>
            <person name="Selles B."/>
            <person name="Shapiro H."/>
            <person name="Tanguay P."/>
            <person name="Tuskan G.A."/>
            <person name="Henrissat B."/>
            <person name="Van de Peer Y."/>
            <person name="Rouze P."/>
            <person name="Ellis J.G."/>
            <person name="Dodds P.N."/>
            <person name="Schein J.E."/>
            <person name="Zhong S."/>
            <person name="Hamelin R.C."/>
            <person name="Grigoriev I.V."/>
            <person name="Szabo L.J."/>
            <person name="Martin F."/>
        </authorList>
    </citation>
    <scope>NUCLEOTIDE SEQUENCE [LARGE SCALE GENOMIC DNA]</scope>
    <source>
        <strain evidence="3">CRL 75-36-700-3 / race SCCL</strain>
    </source>
</reference>
<dbReference type="HOGENOM" id="CLU_004591_4_0_1"/>
<dbReference type="RefSeq" id="XP_003323018.2">
    <property type="nucleotide sequence ID" value="XM_003322970.2"/>
</dbReference>
<dbReference type="EMBL" id="DS178270">
    <property type="protein sequence ID" value="EFP78599.2"/>
    <property type="molecule type" value="Genomic_DNA"/>
</dbReference>
<dbReference type="OrthoDB" id="10354305at2759"/>
<sequence length="210" mass="23972">MNQRHQNLVQMNKDQVARRASQRAAVEASTNETLIMDSVSDLLEPVIGMNEGQPDQVDADESELDEESEEIPPGTFVEEESDDEEAELSWMDFVGVAIGQIDSEPEDLDLPLSSPLFRREEEKIKKIRPDNSTWYPFLNKESVFTVCDVRLPRWEALRMMRVNIRTLINRTIVEKETVFGQPVFGLNASELILDVSKTYLMLSVSENHLS</sequence>
<dbReference type="Proteomes" id="UP000008783">
    <property type="component" value="Unassembled WGS sequence"/>
</dbReference>
<gene>
    <name evidence="2" type="ORF">PGTG_04555</name>
</gene>
<dbReference type="VEuPathDB" id="FungiDB:PGTG_04555"/>
<dbReference type="KEGG" id="pgr:PGTG_04555"/>
<keyword evidence="3" id="KW-1185">Reference proteome</keyword>
<reference key="1">
    <citation type="submission" date="2007-01" db="EMBL/GenBank/DDBJ databases">
        <title>The Genome Sequence of Puccinia graminis f. sp. tritici Strain CRL 75-36-700-3.</title>
        <authorList>
            <consortium name="The Broad Institute Genome Sequencing Platform"/>
            <person name="Birren B."/>
            <person name="Lander E."/>
            <person name="Galagan J."/>
            <person name="Nusbaum C."/>
            <person name="Devon K."/>
            <person name="Cuomo C."/>
            <person name="Jaffe D."/>
            <person name="Butler J."/>
            <person name="Alvarez P."/>
            <person name="Gnerre S."/>
            <person name="Grabherr M."/>
            <person name="Mauceli E."/>
            <person name="Brockman W."/>
            <person name="Young S."/>
            <person name="LaButti K."/>
            <person name="Sykes S."/>
            <person name="DeCaprio D."/>
            <person name="Crawford M."/>
            <person name="Koehrsen M."/>
            <person name="Engels R."/>
            <person name="Montgomery P."/>
            <person name="Pearson M."/>
            <person name="Howarth C."/>
            <person name="Larson L."/>
            <person name="White J."/>
            <person name="Zeng Q."/>
            <person name="Kodira C."/>
            <person name="Yandava C."/>
            <person name="Alvarado L."/>
            <person name="O'Leary S."/>
            <person name="Szabo L."/>
            <person name="Dean R."/>
            <person name="Schein J."/>
        </authorList>
    </citation>
    <scope>NUCLEOTIDE SEQUENCE</scope>
    <source>
        <strain>CRL 75-36-700-3</strain>
    </source>
</reference>
<protein>
    <submittedName>
        <fullName evidence="2">Uncharacterized protein</fullName>
    </submittedName>
</protein>
<proteinExistence type="predicted"/>
<feature type="compositionally biased region" description="Acidic residues" evidence="1">
    <location>
        <begin position="57"/>
        <end position="70"/>
    </location>
</feature>
<evidence type="ECO:0000313" key="3">
    <source>
        <dbReference type="Proteomes" id="UP000008783"/>
    </source>
</evidence>
<evidence type="ECO:0000256" key="1">
    <source>
        <dbReference type="SAM" id="MobiDB-lite"/>
    </source>
</evidence>
<accession>E3K2N0</accession>
<evidence type="ECO:0000313" key="2">
    <source>
        <dbReference type="EMBL" id="EFP78599.2"/>
    </source>
</evidence>
<feature type="region of interest" description="Disordered" evidence="1">
    <location>
        <begin position="49"/>
        <end position="81"/>
    </location>
</feature>